<dbReference type="Pfam" id="PF03550">
    <property type="entry name" value="LolB"/>
    <property type="match status" value="1"/>
</dbReference>
<keyword evidence="6" id="KW-0732">Signal</keyword>
<organism evidence="13 14">
    <name type="scientific">Geotalea uraniireducens (strain Rf4)</name>
    <name type="common">Geobacter uraniireducens</name>
    <dbReference type="NCBI Taxonomy" id="351605"/>
    <lineage>
        <taxon>Bacteria</taxon>
        <taxon>Pseudomonadati</taxon>
        <taxon>Thermodesulfobacteriota</taxon>
        <taxon>Desulfuromonadia</taxon>
        <taxon>Geobacterales</taxon>
        <taxon>Geobacteraceae</taxon>
        <taxon>Geotalea</taxon>
    </lineage>
</organism>
<dbReference type="HOGENOM" id="CLU_1188593_0_0_7"/>
<evidence type="ECO:0000256" key="2">
    <source>
        <dbReference type="ARBA" id="ARBA00009696"/>
    </source>
</evidence>
<dbReference type="Proteomes" id="UP000006695">
    <property type="component" value="Chromosome"/>
</dbReference>
<keyword evidence="10" id="KW-0143">Chaperone</keyword>
<evidence type="ECO:0000313" key="14">
    <source>
        <dbReference type="Proteomes" id="UP000006695"/>
    </source>
</evidence>
<evidence type="ECO:0000256" key="3">
    <source>
        <dbReference type="ARBA" id="ARBA00011245"/>
    </source>
</evidence>
<comment type="subcellular location">
    <subcellularLocation>
        <location evidence="1">Cell outer membrane</location>
    </subcellularLocation>
</comment>
<keyword evidence="5" id="KW-0813">Transport</keyword>
<protein>
    <recommendedName>
        <fullName evidence="4">Outer-membrane lipoprotein LolB</fullName>
    </recommendedName>
</protein>
<comment type="subunit">
    <text evidence="3">Monomer.</text>
</comment>
<reference evidence="13 14" key="1">
    <citation type="submission" date="2007-05" db="EMBL/GenBank/DDBJ databases">
        <title>Complete sequence of Geobacter uraniireducens Rf4.</title>
        <authorList>
            <consortium name="US DOE Joint Genome Institute"/>
            <person name="Copeland A."/>
            <person name="Lucas S."/>
            <person name="Lapidus A."/>
            <person name="Barry K."/>
            <person name="Detter J.C."/>
            <person name="Glavina del Rio T."/>
            <person name="Hammon N."/>
            <person name="Israni S."/>
            <person name="Dalin E."/>
            <person name="Tice H."/>
            <person name="Pitluck S."/>
            <person name="Chertkov O."/>
            <person name="Brettin T."/>
            <person name="Bruce D."/>
            <person name="Han C."/>
            <person name="Schmutz J."/>
            <person name="Larimer F."/>
            <person name="Land M."/>
            <person name="Hauser L."/>
            <person name="Kyrpides N."/>
            <person name="Mikhailova N."/>
            <person name="Shelobolina E."/>
            <person name="Aklujkar M."/>
            <person name="Lovley D."/>
            <person name="Richardson P."/>
        </authorList>
    </citation>
    <scope>NUCLEOTIDE SEQUENCE [LARGE SCALE GENOMIC DNA]</scope>
    <source>
        <strain evidence="13 14">Rf4</strain>
    </source>
</reference>
<comment type="similarity">
    <text evidence="2">Belongs to the LolB family.</text>
</comment>
<keyword evidence="9" id="KW-0564">Palmitate</keyword>
<evidence type="ECO:0000256" key="7">
    <source>
        <dbReference type="ARBA" id="ARBA00022927"/>
    </source>
</evidence>
<dbReference type="SUPFAM" id="SSF89392">
    <property type="entry name" value="Prokaryotic lipoproteins and lipoprotein localization factors"/>
    <property type="match status" value="1"/>
</dbReference>
<evidence type="ECO:0000256" key="10">
    <source>
        <dbReference type="ARBA" id="ARBA00023186"/>
    </source>
</evidence>
<evidence type="ECO:0000256" key="11">
    <source>
        <dbReference type="ARBA" id="ARBA00023237"/>
    </source>
</evidence>
<evidence type="ECO:0000256" key="9">
    <source>
        <dbReference type="ARBA" id="ARBA00023139"/>
    </source>
</evidence>
<keyword evidence="11" id="KW-0998">Cell outer membrane</keyword>
<dbReference type="PROSITE" id="PS51257">
    <property type="entry name" value="PROKAR_LIPOPROTEIN"/>
    <property type="match status" value="1"/>
</dbReference>
<evidence type="ECO:0000256" key="6">
    <source>
        <dbReference type="ARBA" id="ARBA00022729"/>
    </source>
</evidence>
<keyword evidence="14" id="KW-1185">Reference proteome</keyword>
<dbReference type="InterPro" id="IPR004565">
    <property type="entry name" value="OM_lipoprot_LolB"/>
</dbReference>
<dbReference type="InterPro" id="IPR029046">
    <property type="entry name" value="LolA/LolB/LppX"/>
</dbReference>
<keyword evidence="8" id="KW-0472">Membrane</keyword>
<keyword evidence="12" id="KW-0449">Lipoprotein</keyword>
<evidence type="ECO:0000256" key="8">
    <source>
        <dbReference type="ARBA" id="ARBA00023136"/>
    </source>
</evidence>
<dbReference type="OrthoDB" id="5395136at2"/>
<gene>
    <name evidence="13" type="ordered locus">Gura_3589</name>
</gene>
<dbReference type="GO" id="GO:0015031">
    <property type="term" value="P:protein transport"/>
    <property type="evidence" value="ECO:0007669"/>
    <property type="project" value="UniProtKB-KW"/>
</dbReference>
<dbReference type="AlphaFoldDB" id="A5G7H5"/>
<dbReference type="GO" id="GO:0009279">
    <property type="term" value="C:cell outer membrane"/>
    <property type="evidence" value="ECO:0007669"/>
    <property type="project" value="UniProtKB-SubCell"/>
</dbReference>
<dbReference type="EMBL" id="CP000698">
    <property type="protein sequence ID" value="ABQ27743.1"/>
    <property type="molecule type" value="Genomic_DNA"/>
</dbReference>
<dbReference type="KEGG" id="gur:Gura_3589"/>
<proteinExistence type="inferred from homology"/>
<keyword evidence="7" id="KW-0653">Protein transport</keyword>
<evidence type="ECO:0000256" key="5">
    <source>
        <dbReference type="ARBA" id="ARBA00022448"/>
    </source>
</evidence>
<dbReference type="Gene3D" id="2.50.20.10">
    <property type="entry name" value="Lipoprotein localisation LolA/LolB/LppX"/>
    <property type="match status" value="1"/>
</dbReference>
<evidence type="ECO:0000256" key="12">
    <source>
        <dbReference type="ARBA" id="ARBA00023288"/>
    </source>
</evidence>
<dbReference type="STRING" id="351605.Gura_3589"/>
<sequence>MSSSISRFFISVTILFFAGCATIQKPLSGIVPGREAETLQSSISISVKTADRSTGGRGYLIFKQPDRFHLAVLSPFGLTLLEVFSDSERFTCLIPSKQTAYSGLLSELPDRGGLKSLAMMKWVVERPPQTGPSSDSMDIPMADGRRERIYFDRNGLMQRKVTDDGDEVVYKDYQNVNGVAFPASIELGNRRGDTVRIVFDEPEINQTVEDVALTPNLQGVTVLPLTDFKGF</sequence>
<accession>A5G7H5</accession>
<evidence type="ECO:0000313" key="13">
    <source>
        <dbReference type="EMBL" id="ABQ27743.1"/>
    </source>
</evidence>
<evidence type="ECO:0000256" key="4">
    <source>
        <dbReference type="ARBA" id="ARBA00016202"/>
    </source>
</evidence>
<evidence type="ECO:0000256" key="1">
    <source>
        <dbReference type="ARBA" id="ARBA00004442"/>
    </source>
</evidence>
<dbReference type="RefSeq" id="WP_011940398.1">
    <property type="nucleotide sequence ID" value="NC_009483.1"/>
</dbReference>
<name>A5G7H5_GEOUR</name>